<evidence type="ECO:0000256" key="10">
    <source>
        <dbReference type="ARBA" id="ARBA00022984"/>
    </source>
</evidence>
<evidence type="ECO:0000256" key="9">
    <source>
        <dbReference type="ARBA" id="ARBA00022960"/>
    </source>
</evidence>
<dbReference type="InterPro" id="IPR037167">
    <property type="entry name" value="Peptidase_S11_C_sf"/>
</dbReference>
<feature type="active site" description="Proton acceptor" evidence="13">
    <location>
        <position position="77"/>
    </location>
</feature>
<comment type="pathway">
    <text evidence="2">Cell wall biogenesis; peptidoglycan biosynthesis.</text>
</comment>
<evidence type="ECO:0000256" key="2">
    <source>
        <dbReference type="ARBA" id="ARBA00004752"/>
    </source>
</evidence>
<keyword evidence="18" id="KW-1185">Reference proteome</keyword>
<evidence type="ECO:0000256" key="12">
    <source>
        <dbReference type="ARBA" id="ARBA00034000"/>
    </source>
</evidence>
<dbReference type="GO" id="GO:0008360">
    <property type="term" value="P:regulation of cell shape"/>
    <property type="evidence" value="ECO:0007669"/>
    <property type="project" value="UniProtKB-KW"/>
</dbReference>
<dbReference type="Gene3D" id="2.60.410.10">
    <property type="entry name" value="D-Ala-D-Ala carboxypeptidase, C-terminal domain"/>
    <property type="match status" value="1"/>
</dbReference>
<dbReference type="PRINTS" id="PR00725">
    <property type="entry name" value="DADACBPTASE1"/>
</dbReference>
<evidence type="ECO:0000256" key="6">
    <source>
        <dbReference type="ARBA" id="ARBA00022670"/>
    </source>
</evidence>
<dbReference type="SMART" id="SM00936">
    <property type="entry name" value="PBP5_C"/>
    <property type="match status" value="1"/>
</dbReference>
<feature type="active site" description="Acyl-ester intermediate" evidence="13">
    <location>
        <position position="74"/>
    </location>
</feature>
<evidence type="ECO:0000256" key="3">
    <source>
        <dbReference type="ARBA" id="ARBA00007164"/>
    </source>
</evidence>
<evidence type="ECO:0000313" key="17">
    <source>
        <dbReference type="EMBL" id="CAB1128673.1"/>
    </source>
</evidence>
<evidence type="ECO:0000256" key="8">
    <source>
        <dbReference type="ARBA" id="ARBA00022801"/>
    </source>
</evidence>
<dbReference type="InterPro" id="IPR012338">
    <property type="entry name" value="Beta-lactam/transpept-like"/>
</dbReference>
<dbReference type="InterPro" id="IPR018044">
    <property type="entry name" value="Peptidase_S11"/>
</dbReference>
<evidence type="ECO:0000256" key="5">
    <source>
        <dbReference type="ARBA" id="ARBA00022645"/>
    </source>
</evidence>
<dbReference type="PANTHER" id="PTHR21581">
    <property type="entry name" value="D-ALANYL-D-ALANINE CARBOXYPEPTIDASE"/>
    <property type="match status" value="1"/>
</dbReference>
<organism evidence="17 18">
    <name type="scientific">Candidatus Hydrogenisulfobacillus filiaventi</name>
    <dbReference type="NCBI Taxonomy" id="2707344"/>
    <lineage>
        <taxon>Bacteria</taxon>
        <taxon>Bacillati</taxon>
        <taxon>Bacillota</taxon>
        <taxon>Clostridia</taxon>
        <taxon>Eubacteriales</taxon>
        <taxon>Clostridiales Family XVII. Incertae Sedis</taxon>
        <taxon>Candidatus Hydrogenisulfobacillus</taxon>
    </lineage>
</organism>
<feature type="domain" description="Peptidase S11 D-Ala-D-Ala carboxypeptidase A C-terminal" evidence="16">
    <location>
        <begin position="291"/>
        <end position="380"/>
    </location>
</feature>
<proteinExistence type="inferred from homology"/>
<dbReference type="InterPro" id="IPR012907">
    <property type="entry name" value="Peptidase_S11_C"/>
</dbReference>
<evidence type="ECO:0000259" key="16">
    <source>
        <dbReference type="SMART" id="SM00936"/>
    </source>
</evidence>
<dbReference type="InterPro" id="IPR001967">
    <property type="entry name" value="Peptidase_S11_N"/>
</dbReference>
<keyword evidence="10" id="KW-0573">Peptidoglycan synthesis</keyword>
<feature type="active site" evidence="13">
    <location>
        <position position="134"/>
    </location>
</feature>
<feature type="binding site" evidence="14">
    <location>
        <position position="241"/>
    </location>
    <ligand>
        <name>substrate</name>
    </ligand>
</feature>
<keyword evidence="9" id="KW-0133">Cell shape</keyword>
<dbReference type="EMBL" id="LR778114">
    <property type="protein sequence ID" value="CAB1128673.1"/>
    <property type="molecule type" value="Genomic_DNA"/>
</dbReference>
<name>A0A6F8ZG78_9FIRM</name>
<keyword evidence="8 17" id="KW-0378">Hydrolase</keyword>
<evidence type="ECO:0000256" key="7">
    <source>
        <dbReference type="ARBA" id="ARBA00022729"/>
    </source>
</evidence>
<gene>
    <name evidence="17" type="ORF">R50_1167</name>
</gene>
<comment type="function">
    <text evidence="1">Removes C-terminal D-alanyl residues from sugar-peptide cell wall precursors.</text>
</comment>
<dbReference type="PANTHER" id="PTHR21581:SF6">
    <property type="entry name" value="TRAFFICKING PROTEIN PARTICLE COMPLEX SUBUNIT 12"/>
    <property type="match status" value="1"/>
</dbReference>
<evidence type="ECO:0000256" key="11">
    <source>
        <dbReference type="ARBA" id="ARBA00023316"/>
    </source>
</evidence>
<dbReference type="Pfam" id="PF07943">
    <property type="entry name" value="PBP5_C"/>
    <property type="match status" value="1"/>
</dbReference>
<evidence type="ECO:0000256" key="1">
    <source>
        <dbReference type="ARBA" id="ARBA00003217"/>
    </source>
</evidence>
<keyword evidence="5 17" id="KW-0121">Carboxypeptidase</keyword>
<keyword evidence="11" id="KW-0961">Cell wall biogenesis/degradation</keyword>
<dbReference type="SUPFAM" id="SSF56601">
    <property type="entry name" value="beta-lactamase/transpeptidase-like"/>
    <property type="match status" value="1"/>
</dbReference>
<dbReference type="EC" id="3.4.16.4" evidence="4"/>
<dbReference type="GO" id="GO:0071555">
    <property type="term" value="P:cell wall organization"/>
    <property type="evidence" value="ECO:0007669"/>
    <property type="project" value="UniProtKB-KW"/>
</dbReference>
<dbReference type="Gene3D" id="3.40.710.10">
    <property type="entry name" value="DD-peptidase/beta-lactamase superfamily"/>
    <property type="match status" value="1"/>
</dbReference>
<dbReference type="SUPFAM" id="SSF69189">
    <property type="entry name" value="Penicillin-binding protein associated domain"/>
    <property type="match status" value="1"/>
</dbReference>
<evidence type="ECO:0000256" key="15">
    <source>
        <dbReference type="RuleBase" id="RU004016"/>
    </source>
</evidence>
<dbReference type="UniPathway" id="UPA00219"/>
<accession>A0A6F8ZG78</accession>
<keyword evidence="7" id="KW-0732">Signal</keyword>
<evidence type="ECO:0000256" key="13">
    <source>
        <dbReference type="PIRSR" id="PIRSR618044-1"/>
    </source>
</evidence>
<dbReference type="GO" id="GO:0006508">
    <property type="term" value="P:proteolysis"/>
    <property type="evidence" value="ECO:0007669"/>
    <property type="project" value="UniProtKB-KW"/>
</dbReference>
<keyword evidence="6" id="KW-0645">Protease</keyword>
<dbReference type="Proteomes" id="UP000503399">
    <property type="component" value="Chromosome"/>
</dbReference>
<dbReference type="AlphaFoldDB" id="A0A6F8ZG78"/>
<reference evidence="17 18" key="1">
    <citation type="submission" date="2020-02" db="EMBL/GenBank/DDBJ databases">
        <authorList>
            <person name="Hogendoorn C."/>
        </authorList>
    </citation>
    <scope>NUCLEOTIDE SEQUENCE [LARGE SCALE GENOMIC DNA]</scope>
    <source>
        <strain evidence="17">R501</strain>
    </source>
</reference>
<dbReference type="GO" id="GO:0009252">
    <property type="term" value="P:peptidoglycan biosynthetic process"/>
    <property type="evidence" value="ECO:0007669"/>
    <property type="project" value="UniProtKB-UniPathway"/>
</dbReference>
<dbReference type="GO" id="GO:0009002">
    <property type="term" value="F:serine-type D-Ala-D-Ala carboxypeptidase activity"/>
    <property type="evidence" value="ECO:0007669"/>
    <property type="project" value="UniProtKB-EC"/>
</dbReference>
<protein>
    <recommendedName>
        <fullName evidence="4">serine-type D-Ala-D-Ala carboxypeptidase</fullName>
        <ecNumber evidence="4">3.4.16.4</ecNumber>
    </recommendedName>
</protein>
<dbReference type="Pfam" id="PF00768">
    <property type="entry name" value="Peptidase_S11"/>
    <property type="match status" value="1"/>
</dbReference>
<dbReference type="InterPro" id="IPR015956">
    <property type="entry name" value="Peniciliin-bd_prot_C_sf"/>
</dbReference>
<comment type="similarity">
    <text evidence="3 15">Belongs to the peptidase S11 family.</text>
</comment>
<evidence type="ECO:0000256" key="14">
    <source>
        <dbReference type="PIRSR" id="PIRSR618044-2"/>
    </source>
</evidence>
<dbReference type="KEGG" id="hfv:R50_1167"/>
<evidence type="ECO:0000313" key="18">
    <source>
        <dbReference type="Proteomes" id="UP000503399"/>
    </source>
</evidence>
<evidence type="ECO:0000256" key="4">
    <source>
        <dbReference type="ARBA" id="ARBA00012448"/>
    </source>
</evidence>
<comment type="catalytic activity">
    <reaction evidence="12">
        <text>Preferential cleavage: (Ac)2-L-Lys-D-Ala-|-D-Ala. Also transpeptidation of peptidyl-alanyl moieties that are N-acyl substituents of D-alanine.</text>
        <dbReference type="EC" id="3.4.16.4"/>
    </reaction>
</comment>
<sequence length="397" mass="42490">MATGGRTAGMRRRVMALAAGVWVWAGGLLAGWTPPVRAAEAAPAVTAPSAILVDATTGEVLYARNPDQERPMASVTKLMTLYLAVRAVEQGKVKLSEWVPADEEAYRVGGSQVWLEPGEFLSYDQMLKAVAVGSANDAAYALAKFLSGSVEAFVARMNQEAARLGMRHTHFANPHGLPQAEHYTTARDLAILARAAVRSPLLLHYTAMREDRSIRNGKGGHLWLVNHNRLLRVYPGADGLKTGYTTEAGYCLAATARRGDTRLIAVLLGDPTPKARVEDAVRLLNWGYGHFRTLLVAPAGRVLGEVPVRHGRAGRVAAVAARPLALTVPLTAGGRPAPVVRLAERVTAPVQAGQILGEVRVTLDGRTATVPLVAARAVASTSPARLTWDYFWRIIGG</sequence>